<accession>A0ABX1T0F7</accession>
<keyword evidence="2" id="KW-1185">Reference proteome</keyword>
<reference evidence="1 2" key="1">
    <citation type="submission" date="2019-07" db="EMBL/GenBank/DDBJ databases">
        <title>SAR11 Genome Evolution.</title>
        <authorList>
            <person name="Giovannoni S."/>
        </authorList>
    </citation>
    <scope>NUCLEOTIDE SEQUENCE [LARGE SCALE GENOMIC DNA]</scope>
    <source>
        <strain evidence="1 2">HTCC9565</strain>
    </source>
</reference>
<dbReference type="Gene3D" id="3.40.50.11350">
    <property type="match status" value="1"/>
</dbReference>
<evidence type="ECO:0000313" key="2">
    <source>
        <dbReference type="Proteomes" id="UP001166004"/>
    </source>
</evidence>
<dbReference type="RefSeq" id="WP_169035584.1">
    <property type="nucleotide sequence ID" value="NZ_LANA01000001.1"/>
</dbReference>
<evidence type="ECO:0008006" key="3">
    <source>
        <dbReference type="Google" id="ProtNLM"/>
    </source>
</evidence>
<gene>
    <name evidence="1" type="ORF">VP91_00001990</name>
</gene>
<name>A0ABX1T0F7_PELUQ</name>
<dbReference type="EMBL" id="LANA01000001">
    <property type="protein sequence ID" value="NMN67066.1"/>
    <property type="molecule type" value="Genomic_DNA"/>
</dbReference>
<dbReference type="Proteomes" id="UP001166004">
    <property type="component" value="Unassembled WGS sequence"/>
</dbReference>
<evidence type="ECO:0000313" key="1">
    <source>
        <dbReference type="EMBL" id="NMN67066.1"/>
    </source>
</evidence>
<organism evidence="1 2">
    <name type="scientific">Pelagibacter ubique</name>
    <dbReference type="NCBI Taxonomy" id="198252"/>
    <lineage>
        <taxon>Bacteria</taxon>
        <taxon>Pseudomonadati</taxon>
        <taxon>Pseudomonadota</taxon>
        <taxon>Alphaproteobacteria</taxon>
        <taxon>Candidatus Pelagibacterales</taxon>
        <taxon>Candidatus Pelagibacteraceae</taxon>
        <taxon>Candidatus Pelagibacter</taxon>
    </lineage>
</organism>
<protein>
    <recommendedName>
        <fullName evidence="3">Nodulation protein Z (NodZ)</fullName>
    </recommendedName>
</protein>
<sequence>MKILHLIKEILFDNVAKPILKEKKILYKRPHYDFISYGKKNPKLIFYVIRRSPGAGLFSNLIYVLNHLKIAEKHNFIPIIDMENFPTIYNEKRAINGTKNSWLYYFKPVSKYSLAEVYKSKNIILSKNRFYDVFTHKIYNEKSLLKLSKKIIIKKNIKEKANNFLNKIFINKHKILGVHYRGTSYKDAANHPFPPTYSQLVKKIDNLIKIKRFDKIFFATEDEGMFNQIKQKYKSKLIFYHSFRSVKDDAFKKYTRPNHRFKLGEEILIESLILSKCNTFLFVETNVSAFVRFLKIKNQTLIPFNNGINSSNAFIAKWLWYIKKMLPTKLGGFS</sequence>
<proteinExistence type="predicted"/>
<comment type="caution">
    <text evidence="1">The sequence shown here is derived from an EMBL/GenBank/DDBJ whole genome shotgun (WGS) entry which is preliminary data.</text>
</comment>